<comment type="subcellular location">
    <subcellularLocation>
        <location evidence="1">Cell inner membrane</location>
        <topology evidence="1">Multi-pass membrane protein</topology>
    </subcellularLocation>
</comment>
<keyword evidence="7 12" id="KW-1133">Transmembrane helix</keyword>
<evidence type="ECO:0000256" key="5">
    <source>
        <dbReference type="ARBA" id="ARBA00022692"/>
    </source>
</evidence>
<evidence type="ECO:0000256" key="2">
    <source>
        <dbReference type="ARBA" id="ARBA00010823"/>
    </source>
</evidence>
<feature type="transmembrane region" description="Helical" evidence="12">
    <location>
        <begin position="221"/>
        <end position="241"/>
    </location>
</feature>
<feature type="transmembrane region" description="Helical" evidence="12">
    <location>
        <begin position="12"/>
        <end position="34"/>
    </location>
</feature>
<dbReference type="GO" id="GO:0004497">
    <property type="term" value="F:monooxygenase activity"/>
    <property type="evidence" value="ECO:0007669"/>
    <property type="project" value="UniProtKB-KW"/>
</dbReference>
<dbReference type="InterPro" id="IPR033885">
    <property type="entry name" value="AlkB/XylM"/>
</dbReference>
<evidence type="ECO:0000313" key="14">
    <source>
        <dbReference type="EMBL" id="ANX02993.1"/>
    </source>
</evidence>
<dbReference type="STRING" id="1810504.PG2T_01500"/>
<keyword evidence="5 12" id="KW-0812">Transmembrane</keyword>
<dbReference type="GO" id="GO:0006629">
    <property type="term" value="P:lipid metabolic process"/>
    <property type="evidence" value="ECO:0007669"/>
    <property type="project" value="InterPro"/>
</dbReference>
<evidence type="ECO:0000256" key="10">
    <source>
        <dbReference type="ARBA" id="ARBA00023033"/>
    </source>
</evidence>
<evidence type="ECO:0000313" key="15">
    <source>
        <dbReference type="Proteomes" id="UP000092952"/>
    </source>
</evidence>
<evidence type="ECO:0000256" key="11">
    <source>
        <dbReference type="ARBA" id="ARBA00023136"/>
    </source>
</evidence>
<evidence type="ECO:0000259" key="13">
    <source>
        <dbReference type="Pfam" id="PF00487"/>
    </source>
</evidence>
<evidence type="ECO:0000256" key="4">
    <source>
        <dbReference type="ARBA" id="ARBA00022519"/>
    </source>
</evidence>
<keyword evidence="8" id="KW-0560">Oxidoreductase</keyword>
<dbReference type="RefSeq" id="WP_068802505.1">
    <property type="nucleotide sequence ID" value="NZ_CP014671.1"/>
</dbReference>
<evidence type="ECO:0000256" key="1">
    <source>
        <dbReference type="ARBA" id="ARBA00004429"/>
    </source>
</evidence>
<dbReference type="PANTHER" id="PTHR38674:SF1">
    <property type="entry name" value="ALKANE 1-MONOOXYGENASE 1"/>
    <property type="match status" value="1"/>
</dbReference>
<evidence type="ECO:0000256" key="8">
    <source>
        <dbReference type="ARBA" id="ARBA00023002"/>
    </source>
</evidence>
<evidence type="ECO:0000256" key="12">
    <source>
        <dbReference type="SAM" id="Phobius"/>
    </source>
</evidence>
<feature type="transmembrane region" description="Helical" evidence="12">
    <location>
        <begin position="40"/>
        <end position="59"/>
    </location>
</feature>
<evidence type="ECO:0000256" key="3">
    <source>
        <dbReference type="ARBA" id="ARBA00022475"/>
    </source>
</evidence>
<dbReference type="Proteomes" id="UP000092952">
    <property type="component" value="Chromosome"/>
</dbReference>
<evidence type="ECO:0000256" key="6">
    <source>
        <dbReference type="ARBA" id="ARBA00022723"/>
    </source>
</evidence>
<dbReference type="GO" id="GO:0005886">
    <property type="term" value="C:plasma membrane"/>
    <property type="evidence" value="ECO:0007669"/>
    <property type="project" value="UniProtKB-SubCell"/>
</dbReference>
<dbReference type="EMBL" id="CP014671">
    <property type="protein sequence ID" value="ANX02993.1"/>
    <property type="molecule type" value="Genomic_DNA"/>
</dbReference>
<dbReference type="GO" id="GO:0046872">
    <property type="term" value="F:metal ion binding"/>
    <property type="evidence" value="ECO:0007669"/>
    <property type="project" value="UniProtKB-KW"/>
</dbReference>
<sequence>MEGILKSGGMPLSVVARVTTWPLIGLLALPVIGWAVGGGVWHWLTVIVFVAVSLIDPFVGPDNINHRAEDETALEKSLYYRAMLWLLVPLQWAVAVFCYWLFTRGDLSGVEQAGVLLSSAIAVGFGATAAHELAHHGQRFDRWMGILLFTPINMCDFAIYHNYGHHNRVATPEDPGSAKYGDRIGAFVVRSIVLKTLMGWEIEATRLRRLGKSPWSLHNGMLWMTVLPLAWLATMIGLFGWLAVPLFLAHFLFARGLLAVADYLEHYGLARRRLPDGSWETIRAAHAWDDSFLVSSLFFCQIDRHSDHHANVGRPYQILRVMHEAPRLPYGYLTMIWVAMIPPLWRKLMHPRVEAFWDTGAALPHGRPENLPARYRHDAIC</sequence>
<feature type="transmembrane region" description="Helical" evidence="12">
    <location>
        <begin position="114"/>
        <end position="131"/>
    </location>
</feature>
<keyword evidence="10" id="KW-0503">Monooxygenase</keyword>
<keyword evidence="9" id="KW-0408">Iron</keyword>
<proteinExistence type="inferred from homology"/>
<reference evidence="15" key="1">
    <citation type="submission" date="2016-03" db="EMBL/GenBank/DDBJ databases">
        <title>Complete genome sequence of Solimmundus cernigliae, representing a novel lineage of polycyclic aromatic hydrocarbon degraders within the Gammaproteobacteria.</title>
        <authorList>
            <person name="Singleton D.R."/>
            <person name="Dickey A.N."/>
            <person name="Scholl E.H."/>
            <person name="Wright F.A."/>
            <person name="Aitken M.D."/>
        </authorList>
    </citation>
    <scope>NUCLEOTIDE SEQUENCE [LARGE SCALE GENOMIC DNA]</scope>
    <source>
        <strain evidence="15">TR3.2</strain>
    </source>
</reference>
<dbReference type="OrthoDB" id="4759734at2"/>
<protein>
    <recommendedName>
        <fullName evidence="13">Fatty acid desaturase domain-containing protein</fullName>
    </recommendedName>
</protein>
<dbReference type="Pfam" id="PF00487">
    <property type="entry name" value="FA_desaturase"/>
    <property type="match status" value="1"/>
</dbReference>
<keyword evidence="11 12" id="KW-0472">Membrane</keyword>
<comment type="similarity">
    <text evidence="2">Belongs to the fatty acid desaturase type 1 family. AlkB subfamily.</text>
</comment>
<dbReference type="CDD" id="cd03512">
    <property type="entry name" value="Alkane-hydroxylase"/>
    <property type="match status" value="1"/>
</dbReference>
<feature type="domain" description="Fatty acid desaturase" evidence="13">
    <location>
        <begin position="117"/>
        <end position="337"/>
    </location>
</feature>
<keyword evidence="6" id="KW-0479">Metal-binding</keyword>
<keyword evidence="3" id="KW-1003">Cell membrane</keyword>
<dbReference type="AlphaFoldDB" id="A0A1B1YQI9"/>
<keyword evidence="4" id="KW-0997">Cell inner membrane</keyword>
<name>A0A1B1YQI9_9GAMM</name>
<organism evidence="14 15">
    <name type="scientific">Immundisolibacter cernigliae</name>
    <dbReference type="NCBI Taxonomy" id="1810504"/>
    <lineage>
        <taxon>Bacteria</taxon>
        <taxon>Pseudomonadati</taxon>
        <taxon>Pseudomonadota</taxon>
        <taxon>Gammaproteobacteria</taxon>
        <taxon>Immundisolibacterales</taxon>
        <taxon>Immundisolibacteraceae</taxon>
        <taxon>Immundisolibacter</taxon>
    </lineage>
</organism>
<keyword evidence="15" id="KW-1185">Reference proteome</keyword>
<evidence type="ECO:0000256" key="7">
    <source>
        <dbReference type="ARBA" id="ARBA00022989"/>
    </source>
</evidence>
<dbReference type="InterPro" id="IPR005804">
    <property type="entry name" value="FA_desaturase_dom"/>
</dbReference>
<evidence type="ECO:0000256" key="9">
    <source>
        <dbReference type="ARBA" id="ARBA00023004"/>
    </source>
</evidence>
<dbReference type="PANTHER" id="PTHR38674">
    <property type="entry name" value="ALKANE 1-MONOOXYGENASE 1"/>
    <property type="match status" value="1"/>
</dbReference>
<accession>A0A1B1YQI9</accession>
<feature type="transmembrane region" description="Helical" evidence="12">
    <location>
        <begin position="79"/>
        <end position="102"/>
    </location>
</feature>
<dbReference type="KEGG" id="gbi:PG2T_01500"/>
<dbReference type="InParanoid" id="A0A1B1YQI9"/>
<gene>
    <name evidence="14" type="ORF">PG2T_01500</name>
</gene>